<proteinExistence type="predicted"/>
<dbReference type="GO" id="GO:0008270">
    <property type="term" value="F:zinc ion binding"/>
    <property type="evidence" value="ECO:0007669"/>
    <property type="project" value="UniProtKB-KW"/>
</dbReference>
<evidence type="ECO:0000313" key="7">
    <source>
        <dbReference type="Proteomes" id="UP000823388"/>
    </source>
</evidence>
<feature type="domain" description="GRF-type" evidence="5">
    <location>
        <begin position="21"/>
        <end position="68"/>
    </location>
</feature>
<feature type="non-terminal residue" evidence="6">
    <location>
        <position position="304"/>
    </location>
</feature>
<dbReference type="PROSITE" id="PS51999">
    <property type="entry name" value="ZF_GRF"/>
    <property type="match status" value="1"/>
</dbReference>
<dbReference type="InterPro" id="IPR010666">
    <property type="entry name" value="Znf_GRF"/>
</dbReference>
<dbReference type="Proteomes" id="UP000823388">
    <property type="component" value="Chromosome 5N"/>
</dbReference>
<evidence type="ECO:0000259" key="5">
    <source>
        <dbReference type="PROSITE" id="PS51999"/>
    </source>
</evidence>
<organism evidence="6 7">
    <name type="scientific">Panicum virgatum</name>
    <name type="common">Blackwell switchgrass</name>
    <dbReference type="NCBI Taxonomy" id="38727"/>
    <lineage>
        <taxon>Eukaryota</taxon>
        <taxon>Viridiplantae</taxon>
        <taxon>Streptophyta</taxon>
        <taxon>Embryophyta</taxon>
        <taxon>Tracheophyta</taxon>
        <taxon>Spermatophyta</taxon>
        <taxon>Magnoliopsida</taxon>
        <taxon>Liliopsida</taxon>
        <taxon>Poales</taxon>
        <taxon>Poaceae</taxon>
        <taxon>PACMAD clade</taxon>
        <taxon>Panicoideae</taxon>
        <taxon>Panicodae</taxon>
        <taxon>Paniceae</taxon>
        <taxon>Panicinae</taxon>
        <taxon>Panicum</taxon>
        <taxon>Panicum sect. Hiantes</taxon>
    </lineage>
</organism>
<feature type="non-terminal residue" evidence="6">
    <location>
        <position position="1"/>
    </location>
</feature>
<evidence type="ECO:0000313" key="6">
    <source>
        <dbReference type="EMBL" id="KAG2586792.1"/>
    </source>
</evidence>
<dbReference type="PANTHER" id="PTHR48127:SF1">
    <property type="entry name" value="ZINC FINGER GRF-TYPE DOMAIN-CONTAINING PROTEIN"/>
    <property type="match status" value="1"/>
</dbReference>
<comment type="caution">
    <text evidence="6">The sequence shown here is derived from an EMBL/GenBank/DDBJ whole genome shotgun (WGS) entry which is preliminary data.</text>
</comment>
<keyword evidence="7" id="KW-1185">Reference proteome</keyword>
<evidence type="ECO:0000256" key="3">
    <source>
        <dbReference type="ARBA" id="ARBA00022833"/>
    </source>
</evidence>
<reference evidence="6" key="1">
    <citation type="submission" date="2020-05" db="EMBL/GenBank/DDBJ databases">
        <title>WGS assembly of Panicum virgatum.</title>
        <authorList>
            <person name="Lovell J.T."/>
            <person name="Jenkins J."/>
            <person name="Shu S."/>
            <person name="Juenger T.E."/>
            <person name="Schmutz J."/>
        </authorList>
    </citation>
    <scope>NUCLEOTIDE SEQUENCE</scope>
    <source>
        <strain evidence="6">AP13</strain>
    </source>
</reference>
<evidence type="ECO:0000256" key="4">
    <source>
        <dbReference type="PROSITE-ProRule" id="PRU01343"/>
    </source>
</evidence>
<dbReference type="EMBL" id="CM029046">
    <property type="protein sequence ID" value="KAG2586792.1"/>
    <property type="molecule type" value="Genomic_DNA"/>
</dbReference>
<dbReference type="PANTHER" id="PTHR48127">
    <property type="entry name" value="GRF-TYPE DOMAIN-CONTAINING PROTEIN"/>
    <property type="match status" value="1"/>
</dbReference>
<sequence length="304" mass="35660">QYPSECDEDAPVPPALPVPFCRCEPGNQLAEVKQSRHPKTAGRAFYICKWNDSLNPCHCFFFQWIDGPDKFDPRIRLFPYYRSESWAYNEIRRWVPPPPNPPPMIEEEKQEVAIYRVNNPPKCHCGVRAKLQRPNIGVPAKFTPFFRCSLKTRDGWSACDFNEYIYGPRSHWPAEEEMREFESAKKPWPCTTTPSLRCKCGILATKGVVPSELGYGYYCGNSYGEYWVRILTMVVFGIQTFLNVWLSIILQEGRTCDWEWFEGRYELMLQLGRTKEPWKSRDTLNRKLKIRKDYQVTLPLESFL</sequence>
<name>A0A8T0RKN5_PANVG</name>
<protein>
    <recommendedName>
        <fullName evidence="5">GRF-type domain-containing protein</fullName>
    </recommendedName>
</protein>
<keyword evidence="1" id="KW-0479">Metal-binding</keyword>
<evidence type="ECO:0000256" key="1">
    <source>
        <dbReference type="ARBA" id="ARBA00022723"/>
    </source>
</evidence>
<keyword evidence="3" id="KW-0862">Zinc</keyword>
<evidence type="ECO:0000256" key="2">
    <source>
        <dbReference type="ARBA" id="ARBA00022771"/>
    </source>
</evidence>
<gene>
    <name evidence="6" type="ORF">PVAP13_5NG077681</name>
</gene>
<accession>A0A8T0RKN5</accession>
<dbReference type="AlphaFoldDB" id="A0A8T0RKN5"/>
<keyword evidence="2 4" id="KW-0863">Zinc-finger</keyword>